<dbReference type="GO" id="GO:0006623">
    <property type="term" value="P:protein targeting to vacuole"/>
    <property type="evidence" value="ECO:0007669"/>
    <property type="project" value="TreeGrafter"/>
</dbReference>
<feature type="signal peptide" evidence="3">
    <location>
        <begin position="1"/>
        <end position="16"/>
    </location>
</feature>
<feature type="coiled-coil region" evidence="1">
    <location>
        <begin position="1842"/>
        <end position="1869"/>
    </location>
</feature>
<gene>
    <name evidence="5" type="ORF">WJX81_007881</name>
</gene>
<evidence type="ECO:0000256" key="3">
    <source>
        <dbReference type="SAM" id="SignalP"/>
    </source>
</evidence>
<dbReference type="InterPro" id="IPR035892">
    <property type="entry name" value="C2_domain_sf"/>
</dbReference>
<dbReference type="Pfam" id="PF00168">
    <property type="entry name" value="C2"/>
    <property type="match status" value="1"/>
</dbReference>
<evidence type="ECO:0000313" key="6">
    <source>
        <dbReference type="Proteomes" id="UP001445335"/>
    </source>
</evidence>
<dbReference type="GO" id="GO:0045053">
    <property type="term" value="P:protein retention in Golgi apparatus"/>
    <property type="evidence" value="ECO:0007669"/>
    <property type="project" value="TreeGrafter"/>
</dbReference>
<sequence>MLWLALVLAATRVVRLGERIAALIAAAALAPLLDGRGFSSLHLNLWHGRLAVRGLRLRPDWVDALDLPCLCSSASAALVEVHMPWRLLWRRRAKLRVAGIMLECKPRRLPQAVDPATAGSKQRASDAAVAAHALRIGGDAAALATVAAALAGMAAFHRFRMYRSTRPQVAVSNSPQACPLRRLAWAATHGGNGAAAAAAREEACASALDAALMRWRVWARGACRQGLLPEALRAQLDAVYTALGPTAPAGTAPVRATVAAVAGRGGRRRLLTDAPAVMPHTQVELGTLRLTLPCTGAPAHSADARLMLCGAAGGLLAGSEGDRWLRRRRGSFDHQELQVDGQELLSPLPLRASVAHCREPDGRSGLRRVVHAEVAAGDARMAASPAAVCELRALAVGLLSAINHLDLRCVAESLVVEDVAAALAGSRGSRAALPLLRAAPLGPAWPRCGRRPTQQRFFQAWRLEAARRSRRTRAAHSSPAHLAQALAPAQLAAHSLRLDAVLEGRRLVTLTADALTLHGSSSGEGTSERRTVSASCTGLQVLDRLAASLANRCALTCNAPCGSPCEELVRVETLFQVRLAALRVDVPRDSHSAERFSLRCAVEGGPDRAAGGGMVLLGVEAAAAQGAAFHAQFSHRPEDGAGVAAGLTRLVWDGGDLAASVATGPLRLQVWLPWAAAVYGELQHQLLMAVLAENAAEPSSFAPPPPSSVGRKLPPLPPQPALLGVDRSVPPLWETEVTVPSFECAMEALAPAGHLPGGGPPLCRVRMMGMQVSLPMRVEADNDGFLLQYVLLGASLGSSRGPQVLEVTARGACLRLLHLGTLELVQALAEAYSHYAFSPYVSPNPQRSGPEQWFYINVILERCSLLLPLPEAAATAPDLAAPRLPGAARASIAAPGSSAAGRAGSSVRGSAAAAERGGVRGLGAAWQALRVGFFWGGDGETVSRVNARQLSAVGCLPGAPQLQDLLVPMDATAELHWRQPRAPGSSASLAASLRATALHLQPSFGLVPLAHDALAALHEAAAARLQAAEAASAEAHTGGLDPVQAPWRPHSLQVDVTLGAAAVALVDDRYGHNIEVAALRLQGIELHCEQDNSEQSTAAETLARASGSVEITFLNSAVDFVEPMVELWPIALEAHGGGTGRALALTSRERLNLTLTPAAFRSIGDVKAFAEALAQPRALDASPGRPSAAARLVARSIKRWLAATRGRMATLYRLVNRAGVRLRYWAEGPAGRSEVHVLGAWEEGELLVEPVERSVVLADTQQQVLARTVSLQLEGSWAAVHSVVVDKVGRYAYAAEGDPGAPATPLIVDVVLDVRAKVLTIHSPFSVENATTHPLQLTLHLQRASPPSAHTASSSGGATYSVPAGGPLAAGEQCFLPLPAVWGGLLYLQVLDWQTSKKDRIDLQPARLRQAGTGLYCCPPVRPGQKALHCCLEIREDALALQQASAKEALAPTVPGFLLRFQPPLAFHNCLPHAVSLTLFESAGGADATTFTIPVGGSHPVYQFDLSRRIFMSINMMEYRTTRAVTIHHAPGGLMGSDGALAAARERRRLRRYEFAVEAVLGPSVFHRTKVVTVSARYVLHNASDEPLQYGQRGSRTVWQLAPGAHSPFHWDDSEGRFELCVRPAAGRWHWSGAFQIDSAGDFGLRVYSAASRAHRIVPVDVAPAGAQFIVTVGKPSTRPPPYRIDNRCERVRARFQQRDVGGDWEALEPGAAADFAWEEPLGTRRLRVRLDGCGGAWRDGAVHEYSLDVLRAHPVVKLRRADAAHLATKVATTVGRALISPLGIATRVSPFASEATPDQPELDSRYVYVGVHADGPVRVLCFSEAPDEYARGGGGGGGDTLAALGARLARAQQRIQEADTLLEELEGAQMDRAKEQVRLPSRPAGLASNLRRPEPKEVKRRASVWATSGRRPPVAVGASIGGGRGKVVANGAHIRSHGRKLKQVRIFTPFNRAARMSTLDAPAARSPASDAVRTTSDPPQVPSAADSAPPQVPAAAMTASHTRMLGGELLVTVLDAQGLLDSWQQAGGFHFPLGRPFSDTEEPHSAFTPVGPAARALARVGAGAGIMLGRARGDVYCVLRCEGRVRRTALAPGRPAPVWREAMAFKTVGIDSDLQVSVWGRGRLGGDAFLGEVIIPLREVGSIASADAALQPRTFTLGRRTAREKVAGELRLACGWRVTPSDVAAMRLRAALHEAEHKEEVAALLLERALAFQDVGLSGTLAVAVFDRRTLSANVLLGMANVPLALVAHVLLEGLRGEVRRSGGGGLAAGLRITALQVDNQLVTSARPVVLAAVQQAGGTSVSASGGAARPFVDARLELAAHNASILYLKLVSLAVAEADLVLEEDFVDALVGLARSLPLGDIWQTAPMPPPPQRRGGAGPSAASAPSPGNLALQALLRQPPAQQGSAAAPAGRRWYFERLELQALRCNLTIIPRPPGAREQAAAAGPSRVAALTLTLGAHLLDLDRVPLSISALTLSHAFVPPEALAALVARHLAFQAVHELHKILGQMDLLGSPILLTTSLVAGVTSFFAEPAKARSPGEFAHGVGQGTLALLRNAAFGFCNALGQLFGTMAKGVAAATLDAEYLARFRARPLTRRGRLMAGVQAAAVGVYEGVVGVVREPLDGWHERGYVGAALGAYVGIAGAVLKPTSGLLECLAKTASGVGIAVRSWGEAPARQPLMRVRSPRQFAAIADASSELGSMRRWRVAIARLEDGRYAGEHVLDFLQNKDGKALVLTSASAIYLDLARHRARWAFPLAALVGVSSSGLAALLHCELAVDMRLPGVAAPWTTLHVPVRKRIECRTRDLTQSLLVKLARAMARVHSEAGAGGHAPAPKVRAAHRAPDEGQADFHITNRAPPLAQPSGGAAPSALAAVALLLVEARNAGTEPVLAQLLQAVAHVCSAALADGSAGLETQVAAALQSLGALAGGASTASLQAPAARLALLESLVRLCARAGGISGGM</sequence>
<feature type="region of interest" description="Disordered" evidence="2">
    <location>
        <begin position="2366"/>
        <end position="2389"/>
    </location>
</feature>
<dbReference type="CDD" id="cd00030">
    <property type="entry name" value="C2"/>
    <property type="match status" value="1"/>
</dbReference>
<evidence type="ECO:0000256" key="2">
    <source>
        <dbReference type="SAM" id="MobiDB-lite"/>
    </source>
</evidence>
<name>A0AAW1QDA2_9CHLO</name>
<proteinExistence type="predicted"/>
<evidence type="ECO:0000256" key="1">
    <source>
        <dbReference type="SAM" id="Coils"/>
    </source>
</evidence>
<dbReference type="SUPFAM" id="SSF49562">
    <property type="entry name" value="C2 domain (Calcium/lipid-binding domain, CaLB)"/>
    <property type="match status" value="1"/>
</dbReference>
<dbReference type="Gene3D" id="2.60.40.150">
    <property type="entry name" value="C2 domain"/>
    <property type="match status" value="1"/>
</dbReference>
<comment type="caution">
    <text evidence="5">The sequence shown here is derived from an EMBL/GenBank/DDBJ whole genome shotgun (WGS) entry which is preliminary data.</text>
</comment>
<protein>
    <recommendedName>
        <fullName evidence="4">C2 domain-containing protein</fullName>
    </recommendedName>
</protein>
<dbReference type="PANTHER" id="PTHR16166">
    <property type="entry name" value="VACUOLAR PROTEIN SORTING-ASSOCIATED PROTEIN VPS13"/>
    <property type="match status" value="1"/>
</dbReference>
<evidence type="ECO:0000313" key="5">
    <source>
        <dbReference type="EMBL" id="KAK9819372.1"/>
    </source>
</evidence>
<evidence type="ECO:0000259" key="4">
    <source>
        <dbReference type="PROSITE" id="PS50004"/>
    </source>
</evidence>
<dbReference type="PROSITE" id="PS50004">
    <property type="entry name" value="C2"/>
    <property type="match status" value="1"/>
</dbReference>
<dbReference type="Proteomes" id="UP001445335">
    <property type="component" value="Unassembled WGS sequence"/>
</dbReference>
<dbReference type="Pfam" id="PF25036">
    <property type="entry name" value="VPS13_VAB"/>
    <property type="match status" value="1"/>
</dbReference>
<feature type="region of interest" description="Disordered" evidence="2">
    <location>
        <begin position="1959"/>
        <end position="1992"/>
    </location>
</feature>
<feature type="chain" id="PRO_5043755007" description="C2 domain-containing protein" evidence="3">
    <location>
        <begin position="17"/>
        <end position="2965"/>
    </location>
</feature>
<dbReference type="InterPro" id="IPR026847">
    <property type="entry name" value="VPS13"/>
</dbReference>
<keyword evidence="1" id="KW-0175">Coiled coil</keyword>
<reference evidence="5 6" key="1">
    <citation type="journal article" date="2024" name="Nat. Commun.">
        <title>Phylogenomics reveals the evolutionary origins of lichenization in chlorophyte algae.</title>
        <authorList>
            <person name="Puginier C."/>
            <person name="Libourel C."/>
            <person name="Otte J."/>
            <person name="Skaloud P."/>
            <person name="Haon M."/>
            <person name="Grisel S."/>
            <person name="Petersen M."/>
            <person name="Berrin J.G."/>
            <person name="Delaux P.M."/>
            <person name="Dal Grande F."/>
            <person name="Keller J."/>
        </authorList>
    </citation>
    <scope>NUCLEOTIDE SEQUENCE [LARGE SCALE GENOMIC DNA]</scope>
    <source>
        <strain evidence="5 6">SAG 245.80</strain>
    </source>
</reference>
<feature type="domain" description="C2" evidence="4">
    <location>
        <begin position="2033"/>
        <end position="2151"/>
    </location>
</feature>
<feature type="compositionally biased region" description="Low complexity" evidence="2">
    <location>
        <begin position="1961"/>
        <end position="1974"/>
    </location>
</feature>
<dbReference type="SMART" id="SM00239">
    <property type="entry name" value="C2"/>
    <property type="match status" value="1"/>
</dbReference>
<dbReference type="EMBL" id="JALJOU010000122">
    <property type="protein sequence ID" value="KAK9819372.1"/>
    <property type="molecule type" value="Genomic_DNA"/>
</dbReference>
<dbReference type="PANTHER" id="PTHR16166:SF143">
    <property type="entry name" value="PROTEIN SORTING-ASSOCIATED PROTEIN, PUTATIVE (DUF1162)-RELATED"/>
    <property type="match status" value="1"/>
</dbReference>
<dbReference type="InterPro" id="IPR000008">
    <property type="entry name" value="C2_dom"/>
</dbReference>
<accession>A0AAW1QDA2</accession>
<dbReference type="InterPro" id="IPR009543">
    <property type="entry name" value="VPS13_VAB"/>
</dbReference>
<organism evidence="5 6">
    <name type="scientific">Elliptochloris bilobata</name>
    <dbReference type="NCBI Taxonomy" id="381761"/>
    <lineage>
        <taxon>Eukaryota</taxon>
        <taxon>Viridiplantae</taxon>
        <taxon>Chlorophyta</taxon>
        <taxon>core chlorophytes</taxon>
        <taxon>Trebouxiophyceae</taxon>
        <taxon>Trebouxiophyceae incertae sedis</taxon>
        <taxon>Elliptochloris clade</taxon>
        <taxon>Elliptochloris</taxon>
    </lineage>
</organism>
<keyword evidence="3" id="KW-0732">Signal</keyword>
<feature type="region of interest" description="Disordered" evidence="2">
    <location>
        <begin position="1886"/>
        <end position="1907"/>
    </location>
</feature>
<keyword evidence="6" id="KW-1185">Reference proteome</keyword>